<evidence type="ECO:0000313" key="8">
    <source>
        <dbReference type="EMBL" id="KAL3766947.1"/>
    </source>
</evidence>
<comment type="caution">
    <text evidence="8">The sequence shown here is derived from an EMBL/GenBank/DDBJ whole genome shotgun (WGS) entry which is preliminary data.</text>
</comment>
<dbReference type="PROSITE" id="PS50082">
    <property type="entry name" value="WD_REPEATS_2"/>
    <property type="match status" value="2"/>
</dbReference>
<feature type="region of interest" description="Disordered" evidence="6">
    <location>
        <begin position="801"/>
        <end position="884"/>
    </location>
</feature>
<dbReference type="PROSITE" id="PS00678">
    <property type="entry name" value="WD_REPEATS_1"/>
    <property type="match status" value="1"/>
</dbReference>
<dbReference type="Pfam" id="PF25171">
    <property type="entry name" value="Beta-prop_WDR36-Utp21_1st"/>
    <property type="match status" value="1"/>
</dbReference>
<dbReference type="Pfam" id="PF25168">
    <property type="entry name" value="Beta-prop_WDR36-Utp21_2nd"/>
    <property type="match status" value="2"/>
</dbReference>
<dbReference type="SUPFAM" id="SSF47370">
    <property type="entry name" value="Bromodomain"/>
    <property type="match status" value="1"/>
</dbReference>
<dbReference type="InterPro" id="IPR019775">
    <property type="entry name" value="WD40_repeat_CS"/>
</dbReference>
<keyword evidence="2" id="KW-0677">Repeat</keyword>
<dbReference type="Proteomes" id="UP001530315">
    <property type="component" value="Unassembled WGS sequence"/>
</dbReference>
<dbReference type="InterPro" id="IPR007319">
    <property type="entry name" value="WDR36/Utp21_C"/>
</dbReference>
<dbReference type="InterPro" id="IPR015943">
    <property type="entry name" value="WD40/YVTN_repeat-like_dom_sf"/>
</dbReference>
<feature type="repeat" description="WD" evidence="5">
    <location>
        <begin position="1407"/>
        <end position="1439"/>
    </location>
</feature>
<dbReference type="InterPro" id="IPR001680">
    <property type="entry name" value="WD40_rpt"/>
</dbReference>
<dbReference type="InterPro" id="IPR011047">
    <property type="entry name" value="Quinoprotein_ADH-like_sf"/>
</dbReference>
<feature type="region of interest" description="Disordered" evidence="6">
    <location>
        <begin position="682"/>
        <end position="701"/>
    </location>
</feature>
<feature type="region of interest" description="Disordered" evidence="6">
    <location>
        <begin position="537"/>
        <end position="623"/>
    </location>
</feature>
<feature type="region of interest" description="Disordered" evidence="6">
    <location>
        <begin position="1731"/>
        <end position="1762"/>
    </location>
</feature>
<feature type="compositionally biased region" description="Gly residues" evidence="6">
    <location>
        <begin position="107"/>
        <end position="121"/>
    </location>
</feature>
<evidence type="ECO:0000256" key="3">
    <source>
        <dbReference type="ARBA" id="ARBA00023117"/>
    </source>
</evidence>
<evidence type="ECO:0000256" key="2">
    <source>
        <dbReference type="ARBA" id="ARBA00022737"/>
    </source>
</evidence>
<dbReference type="PRINTS" id="PR00503">
    <property type="entry name" value="BROMODOMAIN"/>
</dbReference>
<dbReference type="SMART" id="SM00320">
    <property type="entry name" value="WD40"/>
    <property type="match status" value="7"/>
</dbReference>
<dbReference type="PROSITE" id="PS50294">
    <property type="entry name" value="WD_REPEATS_REGION"/>
    <property type="match status" value="1"/>
</dbReference>
<feature type="region of interest" description="Disordered" evidence="6">
    <location>
        <begin position="348"/>
        <end position="379"/>
    </location>
</feature>
<evidence type="ECO:0000313" key="9">
    <source>
        <dbReference type="Proteomes" id="UP001530315"/>
    </source>
</evidence>
<keyword evidence="3 4" id="KW-0103">Bromodomain</keyword>
<dbReference type="PROSITE" id="PS50014">
    <property type="entry name" value="BROMODOMAIN_2"/>
    <property type="match status" value="1"/>
</dbReference>
<protein>
    <recommendedName>
        <fullName evidence="7">Bromo domain-containing protein</fullName>
    </recommendedName>
</protein>
<feature type="domain" description="Bromo" evidence="7">
    <location>
        <begin position="438"/>
        <end position="513"/>
    </location>
</feature>
<feature type="compositionally biased region" description="Acidic residues" evidence="6">
    <location>
        <begin position="1731"/>
        <end position="1745"/>
    </location>
</feature>
<feature type="compositionally biased region" description="Polar residues" evidence="6">
    <location>
        <begin position="29"/>
        <end position="40"/>
    </location>
</feature>
<organism evidence="8 9">
    <name type="scientific">Stephanodiscus triporus</name>
    <dbReference type="NCBI Taxonomy" id="2934178"/>
    <lineage>
        <taxon>Eukaryota</taxon>
        <taxon>Sar</taxon>
        <taxon>Stramenopiles</taxon>
        <taxon>Ochrophyta</taxon>
        <taxon>Bacillariophyta</taxon>
        <taxon>Coscinodiscophyceae</taxon>
        <taxon>Thalassiosirophycidae</taxon>
        <taxon>Stephanodiscales</taxon>
        <taxon>Stephanodiscaceae</taxon>
        <taxon>Stephanodiscus</taxon>
    </lineage>
</organism>
<evidence type="ECO:0000259" key="7">
    <source>
        <dbReference type="PROSITE" id="PS50014"/>
    </source>
</evidence>
<feature type="compositionally biased region" description="Basic and acidic residues" evidence="6">
    <location>
        <begin position="353"/>
        <end position="379"/>
    </location>
</feature>
<evidence type="ECO:0000256" key="6">
    <source>
        <dbReference type="SAM" id="MobiDB-lite"/>
    </source>
</evidence>
<feature type="region of interest" description="Disordered" evidence="6">
    <location>
        <begin position="89"/>
        <end position="136"/>
    </location>
</feature>
<proteinExistence type="predicted"/>
<keyword evidence="1 5" id="KW-0853">WD repeat</keyword>
<dbReference type="Gene3D" id="1.20.920.10">
    <property type="entry name" value="Bromodomain-like"/>
    <property type="match status" value="1"/>
</dbReference>
<reference evidence="8 9" key="1">
    <citation type="submission" date="2024-10" db="EMBL/GenBank/DDBJ databases">
        <title>Updated reference genomes for cyclostephanoid diatoms.</title>
        <authorList>
            <person name="Roberts W.R."/>
            <person name="Alverson A.J."/>
        </authorList>
    </citation>
    <scope>NUCLEOTIDE SEQUENCE [LARGE SCALE GENOMIC DNA]</scope>
    <source>
        <strain evidence="8 9">AJA276-08</strain>
    </source>
</reference>
<dbReference type="PANTHER" id="PTHR22840">
    <property type="entry name" value="WD REPEAT-CONTAINING PROTEIN 36"/>
    <property type="match status" value="1"/>
</dbReference>
<dbReference type="EMBL" id="JALLAZ020001716">
    <property type="protein sequence ID" value="KAL3766947.1"/>
    <property type="molecule type" value="Genomic_DNA"/>
</dbReference>
<feature type="region of interest" description="Disordered" evidence="6">
    <location>
        <begin position="1"/>
        <end position="49"/>
    </location>
</feature>
<feature type="compositionally biased region" description="Polar residues" evidence="6">
    <location>
        <begin position="1746"/>
        <end position="1759"/>
    </location>
</feature>
<sequence>MASEPASSAPPAVASSPQQPPSAEGGVGPTTTKAETTSPADDSGRHELVEERIRSLLASLRKREPLDPSYDYLLPASFRKHVKSSVTVGRASPKSSSSSSSSSSGVAAGGGGGDGGSGSGSGTRQHPIGRRTSATSVVVASSAADVRLRRRLNADLRDIVETYASTPAGWRRRPNARMVDVDFGSGGGGGQASVEGGGRATATASSDGIDARLRAAFALRESKEHEQRDLVNATLRAENSRMRRGWGLSVVASGGAGHHPTMMTAAGMLPPLEEASVRKRRLEGIARQLRDRERGAADRARWTRIAREGRNLILNPESALRAMVAAEHRSGKSDECQPSAPSATARIVAADASPDKVAKRQRTTIDPEQERQQQIEDAKKRERILRERLEREEAENKRLIEKEREEQERRERALETPRDALHRLYEPIFSALWDMEFPELGNTNPFRMVIDASTCADMGLADYCSVIKKPMNLTYVQTKVNNKSYETLQEFFEDVDLIAKNALQYNQDPSNSNPYYIAAKMFRKRFKKLAKPLVESLKKGMSTKPRWRSRTTTNEGEEGRLPTPPSRPTTATRPTSHPPRRGGGAASAPDDEDDDAGSSRLFQPHRTLGLLTSSRPRNSDNRRSLFSSNFGKFHLQGRTPSSDESFLTVPIGERFQILTLSKLVPVLVSRALPPSAAHHRRRCRRRRIRRGGGSDSCRYGGGDEEEAHMAVSDSSLSVTVATHGPRVLGRAVSVTLFSRTRPIACLDAFPFARRVEARGGGEAWGIVDVIDLGRHRVDMTGEKEGRSENALLFAIVCARGGPSGSPRSREGGAGGGNDDGRGGGGEAADDVQIVGEDTEDESSVDGGKVDEGAESAPSDDASGDDDEGSSSSGGSMNSLDDVERIPPEDCYGRVLIVQASRTSLRIIKVIDLNGIGSNFVPYVGLHPATYVNKILLGGRSARGVDDDDKSTTSIILLNVRSGKMIHSFKCLSSVRGKDKARRQEEEDEQQNFTITAMSQSPAVDTIAVGTSHGSVHLVNLLHDLELFSLRHKPKRHHGKASSMVDNINAVSSISFRTDGNATRMGVAPLAVGCDDGSVSIWDLTPVEDETTGIVRRTLLTKMEGSHHGGICKLEYLPGEPLLLSTGLASNSILLHVFDAPDHSGRILRQRRGHISPPRILRYLHPGLSGGGILANAADGTDASSCQILSCGGPGDLSLRLFSTARSNLDKEYSQGPGLEKKARKFGKGGPEGRAELLLPEVIALASSEARSRDWGDLVTIHRDHAMAYVWSTRRGSQTGMPVLRQPQWNISAMKDRPPRSASATSLAISACGNFALVGTLGGVVYKYNLQSGLPRGSFPRDATSLTAEEERQRKMGLKFAGDVGRTMRMLEKNANKGGTMPSDVDQAERERLNYLNAEAKRAAMVGRASHDDAVVGIAIDSLNKTVVTAGADLKLVLWNFVTHMPHKKSPMMLPSPATKLTHVRDSDLAAIAMSDFGVVVFDCSTLTIVRFFGGSRYKLSPMDRRMSHTSPISDMQFGPDGRRLFTSSFDGTIRVWDVPTGLCVDWMTFSSPPTSLTLSPTGEFLATSHVGRLGISLWCDKSFFRMVLLDGTPNRPSKMNEPCPVAECEQEGASDAINHADPYILAKKHDLRCDDPCDENEINDGLPPQAKEHGLITLSGLPPAHWKNLFHLELVKERNKPTEAPQKPPQAPFFLQWRSGLESGTADTSVDSKNITKDSAEGWDAVWSDDDAEGMSEAENSDVNEMESSQESPSNTTMLSKRRKVAHDRSKLAYLLQKCYNAKGVSSMGGQYSDITSYLAKMGPSSIDVEISSLCYGMHDLEEGLKLLHIASMWLLEACESHLSFEAVNAYLHRFLHVHGNIITRMDSILQEEHESLEEQDGVEPQRLKLKVFVETITQLQTKQKEASNRLQGKMQQTICLLRHLSRMV</sequence>
<keyword evidence="9" id="KW-1185">Reference proteome</keyword>
<dbReference type="Pfam" id="PF04192">
    <property type="entry name" value="Utp21"/>
    <property type="match status" value="1"/>
</dbReference>
<evidence type="ECO:0000256" key="1">
    <source>
        <dbReference type="ARBA" id="ARBA00022574"/>
    </source>
</evidence>
<dbReference type="InterPro" id="IPR059157">
    <property type="entry name" value="WDR36-Utp21_N"/>
</dbReference>
<dbReference type="PANTHER" id="PTHR22840:SF12">
    <property type="entry name" value="WD REPEAT-CONTAINING PROTEIN 36"/>
    <property type="match status" value="1"/>
</dbReference>
<dbReference type="SMART" id="SM00297">
    <property type="entry name" value="BROMO"/>
    <property type="match status" value="1"/>
</dbReference>
<dbReference type="InterPro" id="IPR036427">
    <property type="entry name" value="Bromodomain-like_sf"/>
</dbReference>
<name>A0ABD3MTD9_9STRA</name>
<gene>
    <name evidence="8" type="ORF">ACHAW5_001791</name>
</gene>
<dbReference type="InterPro" id="IPR001487">
    <property type="entry name" value="Bromodomain"/>
</dbReference>
<feature type="compositionally biased region" description="Gly residues" evidence="6">
    <location>
        <begin position="811"/>
        <end position="826"/>
    </location>
</feature>
<dbReference type="Gene3D" id="2.130.10.10">
    <property type="entry name" value="YVTN repeat-like/Quinoprotein amine dehydrogenase"/>
    <property type="match status" value="3"/>
</dbReference>
<dbReference type="CDD" id="cd04369">
    <property type="entry name" value="Bromodomain"/>
    <property type="match status" value="1"/>
</dbReference>
<feature type="repeat" description="WD" evidence="5">
    <location>
        <begin position="1505"/>
        <end position="1541"/>
    </location>
</feature>
<dbReference type="SUPFAM" id="SSF50998">
    <property type="entry name" value="Quinoprotein alcohol dehydrogenase-like"/>
    <property type="match status" value="1"/>
</dbReference>
<feature type="compositionally biased region" description="Low complexity" evidence="6">
    <location>
        <begin position="95"/>
        <end position="106"/>
    </location>
</feature>
<feature type="compositionally biased region" description="Low complexity" evidence="6">
    <location>
        <begin position="1"/>
        <end position="24"/>
    </location>
</feature>
<evidence type="ECO:0000256" key="5">
    <source>
        <dbReference type="PROSITE-ProRule" id="PRU00221"/>
    </source>
</evidence>
<accession>A0ABD3MTD9</accession>
<evidence type="ECO:0000256" key="4">
    <source>
        <dbReference type="PROSITE-ProRule" id="PRU00035"/>
    </source>
</evidence>
<dbReference type="Pfam" id="PF00439">
    <property type="entry name" value="Bromodomain"/>
    <property type="match status" value="1"/>
</dbReference>